<evidence type="ECO:0000256" key="2">
    <source>
        <dbReference type="ARBA" id="ARBA00023002"/>
    </source>
</evidence>
<dbReference type="PRINTS" id="PR00081">
    <property type="entry name" value="GDHRDH"/>
</dbReference>
<dbReference type="PRINTS" id="PR00080">
    <property type="entry name" value="SDRFAMILY"/>
</dbReference>
<sequence length="254" mass="27490">MNKNVKIALITGGSRGIGKSSALALSRKGIDVIITYNSQKDKADAVVNEIEDNGGKAFALRIDVGDVSSHKTFVSQLSEILKEKCNRDSFDFLINNAGFAYNSKFGKTTEEQFDSMMNVHFKGVYFLTQNLLSYLADNGRIINFSSGLARFTTPGWSAYASMKGAVEVMTRYMAKELGTRGIRVNMVAPGIIDTEFHHGTLDAAPGIKEKIGTQMALGRIGQPDDIGGVVASLCNDEMGWITGERIEASGGMLL</sequence>
<comment type="similarity">
    <text evidence="1">Belongs to the short-chain dehydrogenases/reductases (SDR) family.</text>
</comment>
<accession>A0ABW8SJG1</accession>
<keyword evidence="2 3" id="KW-0560">Oxidoreductase</keyword>
<dbReference type="PANTHER" id="PTHR43639">
    <property type="entry name" value="OXIDOREDUCTASE, SHORT-CHAIN DEHYDROGENASE/REDUCTASE FAMILY (AFU_ORTHOLOGUE AFUA_5G02870)"/>
    <property type="match status" value="1"/>
</dbReference>
<dbReference type="GO" id="GO:0016491">
    <property type="term" value="F:oxidoreductase activity"/>
    <property type="evidence" value="ECO:0007669"/>
    <property type="project" value="UniProtKB-KW"/>
</dbReference>
<gene>
    <name evidence="3" type="ORF">ACJDU8_09865</name>
</gene>
<dbReference type="Gene3D" id="3.40.50.720">
    <property type="entry name" value="NAD(P)-binding Rossmann-like Domain"/>
    <property type="match status" value="1"/>
</dbReference>
<keyword evidence="4" id="KW-1185">Reference proteome</keyword>
<dbReference type="Pfam" id="PF13561">
    <property type="entry name" value="adh_short_C2"/>
    <property type="match status" value="1"/>
</dbReference>
<dbReference type="PANTHER" id="PTHR43639:SF1">
    <property type="entry name" value="SHORT-CHAIN DEHYDROGENASE_REDUCTASE FAMILY PROTEIN"/>
    <property type="match status" value="1"/>
</dbReference>
<dbReference type="Proteomes" id="UP001623660">
    <property type="component" value="Unassembled WGS sequence"/>
</dbReference>
<reference evidence="3 4" key="1">
    <citation type="submission" date="2024-11" db="EMBL/GenBank/DDBJ databases">
        <authorList>
            <person name="Heng Y.C."/>
            <person name="Lim A.C.H."/>
            <person name="Lee J.K.Y."/>
            <person name="Kittelmann S."/>
        </authorList>
    </citation>
    <scope>NUCLEOTIDE SEQUENCE [LARGE SCALE GENOMIC DNA]</scope>
    <source>
        <strain evidence="3 4">WILCCON 0269</strain>
    </source>
</reference>
<evidence type="ECO:0000313" key="4">
    <source>
        <dbReference type="Proteomes" id="UP001623660"/>
    </source>
</evidence>
<dbReference type="EMBL" id="JBJHZX010000012">
    <property type="protein sequence ID" value="MFL0195866.1"/>
    <property type="molecule type" value="Genomic_DNA"/>
</dbReference>
<protein>
    <submittedName>
        <fullName evidence="3">SDR family NAD(P)-dependent oxidoreductase</fullName>
        <ecNumber evidence="3">1.1.1.-</ecNumber>
    </submittedName>
</protein>
<evidence type="ECO:0000313" key="3">
    <source>
        <dbReference type="EMBL" id="MFL0195866.1"/>
    </source>
</evidence>
<organism evidence="3 4">
    <name type="scientific">Candidatus Clostridium eludens</name>
    <dbReference type="NCBI Taxonomy" id="3381663"/>
    <lineage>
        <taxon>Bacteria</taxon>
        <taxon>Bacillati</taxon>
        <taxon>Bacillota</taxon>
        <taxon>Clostridia</taxon>
        <taxon>Eubacteriales</taxon>
        <taxon>Clostridiaceae</taxon>
        <taxon>Clostridium</taxon>
    </lineage>
</organism>
<comment type="caution">
    <text evidence="3">The sequence shown here is derived from an EMBL/GenBank/DDBJ whole genome shotgun (WGS) entry which is preliminary data.</text>
</comment>
<dbReference type="InterPro" id="IPR002347">
    <property type="entry name" value="SDR_fam"/>
</dbReference>
<evidence type="ECO:0000256" key="1">
    <source>
        <dbReference type="ARBA" id="ARBA00006484"/>
    </source>
</evidence>
<name>A0ABW8SJG1_9CLOT</name>
<dbReference type="InterPro" id="IPR036291">
    <property type="entry name" value="NAD(P)-bd_dom_sf"/>
</dbReference>
<dbReference type="RefSeq" id="WP_406791983.1">
    <property type="nucleotide sequence ID" value="NZ_JBJHZX010000012.1"/>
</dbReference>
<dbReference type="EC" id="1.1.1.-" evidence="3"/>
<dbReference type="SUPFAM" id="SSF51735">
    <property type="entry name" value="NAD(P)-binding Rossmann-fold domains"/>
    <property type="match status" value="1"/>
</dbReference>
<proteinExistence type="inferred from homology"/>